<proteinExistence type="predicted"/>
<keyword evidence="1" id="KW-1185">Reference proteome</keyword>
<evidence type="ECO:0000313" key="1">
    <source>
        <dbReference type="Proteomes" id="UP000035680"/>
    </source>
</evidence>
<sequence length="128" mass="14080">MSVNDAGGSTPVTTTVPVTLTITIAGSHSLPFENTPIVTGEGRRQIALFETPLITVGGGYQNPCGINTSVQSYVSYFVNYPPPNQQVTSLLQILSNISKYLKTNPRSFKHYIENLQVMFRIEKISEED</sequence>
<dbReference type="Proteomes" id="UP000035680">
    <property type="component" value="Unassembled WGS sequence"/>
</dbReference>
<dbReference type="WBParaSite" id="SVE_0851100.1">
    <property type="protein sequence ID" value="SVE_0851100.1"/>
    <property type="gene ID" value="SVE_0851100"/>
</dbReference>
<reference evidence="1" key="1">
    <citation type="submission" date="2014-07" db="EMBL/GenBank/DDBJ databases">
        <authorList>
            <person name="Martin A.A"/>
            <person name="De Silva N."/>
        </authorList>
    </citation>
    <scope>NUCLEOTIDE SEQUENCE</scope>
</reference>
<accession>A0A0K0FHZ3</accession>
<organism evidence="1 2">
    <name type="scientific">Strongyloides venezuelensis</name>
    <name type="common">Threadworm</name>
    <dbReference type="NCBI Taxonomy" id="75913"/>
    <lineage>
        <taxon>Eukaryota</taxon>
        <taxon>Metazoa</taxon>
        <taxon>Ecdysozoa</taxon>
        <taxon>Nematoda</taxon>
        <taxon>Chromadorea</taxon>
        <taxon>Rhabditida</taxon>
        <taxon>Tylenchina</taxon>
        <taxon>Panagrolaimomorpha</taxon>
        <taxon>Strongyloidoidea</taxon>
        <taxon>Strongyloididae</taxon>
        <taxon>Strongyloides</taxon>
    </lineage>
</organism>
<protein>
    <submittedName>
        <fullName evidence="2">SEA domain-containing protein</fullName>
    </submittedName>
</protein>
<name>A0A0K0FHZ3_STRVS</name>
<dbReference type="AlphaFoldDB" id="A0A0K0FHZ3"/>
<reference evidence="2" key="2">
    <citation type="submission" date="2015-08" db="UniProtKB">
        <authorList>
            <consortium name="WormBaseParasite"/>
        </authorList>
    </citation>
    <scope>IDENTIFICATION</scope>
</reference>
<evidence type="ECO:0000313" key="2">
    <source>
        <dbReference type="WBParaSite" id="SVE_0851100.1"/>
    </source>
</evidence>